<evidence type="ECO:0000259" key="1">
    <source>
        <dbReference type="PROSITE" id="PS50995"/>
    </source>
</evidence>
<name>A0A6N4TM67_9FIRM</name>
<dbReference type="Gene3D" id="1.10.10.10">
    <property type="entry name" value="Winged helix-like DNA-binding domain superfamily/Winged helix DNA-binding domain"/>
    <property type="match status" value="1"/>
</dbReference>
<dbReference type="SUPFAM" id="SSF46785">
    <property type="entry name" value="Winged helix' DNA-binding domain"/>
    <property type="match status" value="1"/>
</dbReference>
<reference evidence="3" key="1">
    <citation type="submission" date="2019-05" db="EMBL/GenBank/DDBJ databases">
        <title>Complete genome sequencing of Absiella argi strain JCM 30884.</title>
        <authorList>
            <person name="Sakamoto M."/>
            <person name="Murakami T."/>
            <person name="Mori H."/>
        </authorList>
    </citation>
    <scope>NUCLEOTIDE SEQUENCE [LARGE SCALE GENOMIC DNA]</scope>
    <source>
        <strain evidence="3">JCM 30884</strain>
    </source>
</reference>
<protein>
    <submittedName>
        <fullName evidence="2">MarR family transcriptional regulator</fullName>
    </submittedName>
</protein>
<feature type="domain" description="HTH marR-type" evidence="1">
    <location>
        <begin position="18"/>
        <end position="149"/>
    </location>
</feature>
<dbReference type="InterPro" id="IPR000835">
    <property type="entry name" value="HTH_MarR-typ"/>
</dbReference>
<keyword evidence="3" id="KW-1185">Reference proteome</keyword>
<dbReference type="PANTHER" id="PTHR33164:SF58">
    <property type="entry name" value="DNA-BINDING TRANSCRIPTIONAL REPRESSOR SCOC"/>
    <property type="match status" value="1"/>
</dbReference>
<dbReference type="EMBL" id="AP019695">
    <property type="protein sequence ID" value="BBK23651.1"/>
    <property type="molecule type" value="Genomic_DNA"/>
</dbReference>
<dbReference type="GO" id="GO:0006950">
    <property type="term" value="P:response to stress"/>
    <property type="evidence" value="ECO:0007669"/>
    <property type="project" value="TreeGrafter"/>
</dbReference>
<dbReference type="InterPro" id="IPR036388">
    <property type="entry name" value="WH-like_DNA-bd_sf"/>
</dbReference>
<dbReference type="InterPro" id="IPR036390">
    <property type="entry name" value="WH_DNA-bd_sf"/>
</dbReference>
<dbReference type="AlphaFoldDB" id="A0A6N4TM67"/>
<accession>A0A6N4TM67</accession>
<dbReference type="PRINTS" id="PR00598">
    <property type="entry name" value="HTHMARR"/>
</dbReference>
<dbReference type="PANTHER" id="PTHR33164">
    <property type="entry name" value="TRANSCRIPTIONAL REGULATOR, MARR FAMILY"/>
    <property type="match status" value="1"/>
</dbReference>
<dbReference type="KEGG" id="aarg:Aargi30884_25540"/>
<dbReference type="SMART" id="SM00347">
    <property type="entry name" value="HTH_MARR"/>
    <property type="match status" value="1"/>
</dbReference>
<sequence length="171" mass="19889">MNVNDFILKFSDTSEHQEQAIFSSLFIIGNRLQTLFDNHITEISLKQFMLLSIIRNSKDQLTFTQLGKLLGCTRQNIKKLACVLEQKGFIEIIKSPYDARALSAKATKKTDEYWKKEFTKYQHELTYLFEIYSKDEITTLFQLLMKLYSGIDNLEEKIADENAIEKGADNQ</sequence>
<dbReference type="Pfam" id="PF12802">
    <property type="entry name" value="MarR_2"/>
    <property type="match status" value="1"/>
</dbReference>
<gene>
    <name evidence="2" type="ORF">Aargi30884_25540</name>
</gene>
<dbReference type="PROSITE" id="PS50995">
    <property type="entry name" value="HTH_MARR_2"/>
    <property type="match status" value="1"/>
</dbReference>
<dbReference type="GO" id="GO:0003700">
    <property type="term" value="F:DNA-binding transcription factor activity"/>
    <property type="evidence" value="ECO:0007669"/>
    <property type="project" value="InterPro"/>
</dbReference>
<evidence type="ECO:0000313" key="3">
    <source>
        <dbReference type="Proteomes" id="UP000464754"/>
    </source>
</evidence>
<dbReference type="Proteomes" id="UP000464754">
    <property type="component" value="Chromosome"/>
</dbReference>
<evidence type="ECO:0000313" key="2">
    <source>
        <dbReference type="EMBL" id="BBK23651.1"/>
    </source>
</evidence>
<dbReference type="RefSeq" id="WP_002323350.1">
    <property type="nucleotide sequence ID" value="NZ_AP019695.1"/>
</dbReference>
<proteinExistence type="predicted"/>
<organism evidence="2 3">
    <name type="scientific">Amedibacterium intestinale</name>
    <dbReference type="NCBI Taxonomy" id="2583452"/>
    <lineage>
        <taxon>Bacteria</taxon>
        <taxon>Bacillati</taxon>
        <taxon>Bacillota</taxon>
        <taxon>Erysipelotrichia</taxon>
        <taxon>Erysipelotrichales</taxon>
        <taxon>Erysipelotrichaceae</taxon>
        <taxon>Amedibacterium</taxon>
    </lineage>
</organism>
<dbReference type="InterPro" id="IPR039422">
    <property type="entry name" value="MarR/SlyA-like"/>
</dbReference>